<dbReference type="InterPro" id="IPR035938">
    <property type="entry name" value="Hemerythrin-like_sf"/>
</dbReference>
<organism evidence="5 6">
    <name type="scientific">Candidatus Magnetoglobus multicellularis str. Araruama</name>
    <dbReference type="NCBI Taxonomy" id="890399"/>
    <lineage>
        <taxon>Bacteria</taxon>
        <taxon>Pseudomonadati</taxon>
        <taxon>Thermodesulfobacteriota</taxon>
        <taxon>Desulfobacteria</taxon>
        <taxon>Desulfobacterales</taxon>
        <taxon>Desulfobacteraceae</taxon>
        <taxon>Candidatus Magnetoglobus</taxon>
    </lineage>
</organism>
<evidence type="ECO:0000256" key="4">
    <source>
        <dbReference type="SAM" id="Phobius"/>
    </source>
</evidence>
<sequence>MLNAKAIGDTEIYFIRGSILSDIPIIRIKLLETYEKRKELILHPEFSNIPVFVWRDDYCVNIEEMDNQHKELFKAANDLYDVVSAKPEKSVFWMPWIFSFGILKFIFRRKKN</sequence>
<keyword evidence="4" id="KW-0812">Transmembrane</keyword>
<evidence type="ECO:0000256" key="1">
    <source>
        <dbReference type="ARBA" id="ARBA00010587"/>
    </source>
</evidence>
<protein>
    <submittedName>
        <fullName evidence="5">Uncharacterized protein</fullName>
    </submittedName>
</protein>
<evidence type="ECO:0000313" key="6">
    <source>
        <dbReference type="Proteomes" id="UP000189670"/>
    </source>
</evidence>
<name>A0A1V1PEY7_9BACT</name>
<dbReference type="AlphaFoldDB" id="A0A1V1PEY7"/>
<dbReference type="Gene3D" id="1.20.120.50">
    <property type="entry name" value="Hemerythrin-like"/>
    <property type="match status" value="1"/>
</dbReference>
<gene>
    <name evidence="5" type="ORF">OMM_06895</name>
</gene>
<reference evidence="6" key="1">
    <citation type="submission" date="2012-11" db="EMBL/GenBank/DDBJ databases">
        <authorList>
            <person name="Lucero-Rivera Y.E."/>
            <person name="Tovar-Ramirez D."/>
        </authorList>
    </citation>
    <scope>NUCLEOTIDE SEQUENCE [LARGE SCALE GENOMIC DNA]</scope>
    <source>
        <strain evidence="6">Araruama</strain>
    </source>
</reference>
<accession>A0A1V1PEY7</accession>
<dbReference type="EMBL" id="ATBP01000057">
    <property type="protein sequence ID" value="ETR73472.1"/>
    <property type="molecule type" value="Genomic_DNA"/>
</dbReference>
<keyword evidence="4" id="KW-1133">Transmembrane helix</keyword>
<dbReference type="SUPFAM" id="SSF47188">
    <property type="entry name" value="Hemerythrin-like"/>
    <property type="match status" value="1"/>
</dbReference>
<dbReference type="GO" id="GO:0046872">
    <property type="term" value="F:metal ion binding"/>
    <property type="evidence" value="ECO:0007669"/>
    <property type="project" value="UniProtKB-KW"/>
</dbReference>
<dbReference type="Proteomes" id="UP000189670">
    <property type="component" value="Unassembled WGS sequence"/>
</dbReference>
<evidence type="ECO:0000256" key="3">
    <source>
        <dbReference type="ARBA" id="ARBA00023004"/>
    </source>
</evidence>
<keyword evidence="4" id="KW-0472">Membrane</keyword>
<evidence type="ECO:0000313" key="5">
    <source>
        <dbReference type="EMBL" id="ETR73472.1"/>
    </source>
</evidence>
<evidence type="ECO:0000256" key="2">
    <source>
        <dbReference type="ARBA" id="ARBA00022723"/>
    </source>
</evidence>
<comment type="caution">
    <text evidence="5">The sequence shown here is derived from an EMBL/GenBank/DDBJ whole genome shotgun (WGS) entry which is preliminary data.</text>
</comment>
<keyword evidence="2" id="KW-0479">Metal-binding</keyword>
<proteinExistence type="inferred from homology"/>
<keyword evidence="3" id="KW-0408">Iron</keyword>
<feature type="transmembrane region" description="Helical" evidence="4">
    <location>
        <begin position="90"/>
        <end position="107"/>
    </location>
</feature>
<comment type="similarity">
    <text evidence="1">Belongs to the hemerythrin family.</text>
</comment>